<reference evidence="2" key="1">
    <citation type="journal article" date="2011" name="Nat. Genet.">
        <title>The Arabidopsis lyrata genome sequence and the basis of rapid genome size change.</title>
        <authorList>
            <person name="Hu T.T."/>
            <person name="Pattyn P."/>
            <person name="Bakker E.G."/>
            <person name="Cao J."/>
            <person name="Cheng J.-F."/>
            <person name="Clark R.M."/>
            <person name="Fahlgren N."/>
            <person name="Fawcett J.A."/>
            <person name="Grimwood J."/>
            <person name="Gundlach H."/>
            <person name="Haberer G."/>
            <person name="Hollister J.D."/>
            <person name="Ossowski S."/>
            <person name="Ottilar R.P."/>
            <person name="Salamov A.A."/>
            <person name="Schneeberger K."/>
            <person name="Spannagl M."/>
            <person name="Wang X."/>
            <person name="Yang L."/>
            <person name="Nasrallah M.E."/>
            <person name="Bergelson J."/>
            <person name="Carrington J.C."/>
            <person name="Gaut B.S."/>
            <person name="Schmutz J."/>
            <person name="Mayer K.F.X."/>
            <person name="Van de Peer Y."/>
            <person name="Grigoriev I.V."/>
            <person name="Nordborg M."/>
            <person name="Weigel D."/>
            <person name="Guo Y.-L."/>
        </authorList>
    </citation>
    <scope>NUCLEOTIDE SEQUENCE [LARGE SCALE GENOMIC DNA]</scope>
    <source>
        <strain evidence="2">cv. MN47</strain>
    </source>
</reference>
<dbReference type="Gramene" id="scaffold_800982.1">
    <property type="protein sequence ID" value="scaffold_800982.1"/>
    <property type="gene ID" value="scaffold_800982.1"/>
</dbReference>
<name>D7MU44_ARALL</name>
<dbReference type="AlphaFoldDB" id="D7MU44"/>
<gene>
    <name evidence="1" type="ORF">ARALYDRAFT_917582</name>
</gene>
<keyword evidence="2" id="KW-1185">Reference proteome</keyword>
<protein>
    <submittedName>
        <fullName evidence="1">Predicted protein</fullName>
    </submittedName>
</protein>
<dbReference type="HOGENOM" id="CLU_3016976_0_0_1"/>
<sequence length="56" mass="5936">MPSGSRYIFPTDVTPSEITDGLRTSLDGLNSVGNSSVISDGLLSVRNTVRSCCVFL</sequence>
<dbReference type="Proteomes" id="UP000008694">
    <property type="component" value="Unassembled WGS sequence"/>
</dbReference>
<dbReference type="EMBL" id="GL348720">
    <property type="protein sequence ID" value="EFH40070.1"/>
    <property type="molecule type" value="Genomic_DNA"/>
</dbReference>
<proteinExistence type="predicted"/>
<evidence type="ECO:0000313" key="2">
    <source>
        <dbReference type="Proteomes" id="UP000008694"/>
    </source>
</evidence>
<accession>D7MU44</accession>
<evidence type="ECO:0000313" key="1">
    <source>
        <dbReference type="EMBL" id="EFH40070.1"/>
    </source>
</evidence>
<organism evidence="2">
    <name type="scientific">Arabidopsis lyrata subsp. lyrata</name>
    <name type="common">Lyre-leaved rock-cress</name>
    <dbReference type="NCBI Taxonomy" id="81972"/>
    <lineage>
        <taxon>Eukaryota</taxon>
        <taxon>Viridiplantae</taxon>
        <taxon>Streptophyta</taxon>
        <taxon>Embryophyta</taxon>
        <taxon>Tracheophyta</taxon>
        <taxon>Spermatophyta</taxon>
        <taxon>Magnoliopsida</taxon>
        <taxon>eudicotyledons</taxon>
        <taxon>Gunneridae</taxon>
        <taxon>Pentapetalae</taxon>
        <taxon>rosids</taxon>
        <taxon>malvids</taxon>
        <taxon>Brassicales</taxon>
        <taxon>Brassicaceae</taxon>
        <taxon>Camelineae</taxon>
        <taxon>Arabidopsis</taxon>
    </lineage>
</organism>